<evidence type="ECO:0000313" key="2">
    <source>
        <dbReference type="EMBL" id="GGN86115.1"/>
    </source>
</evidence>
<evidence type="ECO:0000313" key="3">
    <source>
        <dbReference type="Proteomes" id="UP000658127"/>
    </source>
</evidence>
<dbReference type="Proteomes" id="UP000658127">
    <property type="component" value="Unassembled WGS sequence"/>
</dbReference>
<accession>A0ABQ2KPE4</accession>
<feature type="compositionally biased region" description="Low complexity" evidence="1">
    <location>
        <begin position="318"/>
        <end position="353"/>
    </location>
</feature>
<sequence>MVAGFVTDIDVVVSDARILARTAARHVDVVPTVMPVPGGIVVGAPVGPTQPSVSALALADSAWIGFEPNPMPGAAAMDAVVDEVLGGLAPTAPGATIGVAHPSSWSAVRRSTLDNSFGRYSSSVLLESIAVRVARLRQSLATSELVVVVEIEPLDVTVSAVDRSRDQIVVAACEHEPTLGAGEWNDAAVERLTAMIGQVVEGSRPTSVLVVGPHDEPLLERLRDFAAQTWTTQPTPLVQPLALTALLLPQFSLTDQRTRPIPAQNAEWVGTLRERAAATAPSPRVATAKIVAAVAVALTVITAGVVAVAATRGSGADAATAAGSTAPADPSAPATRTPATSTPAQPSTTQPADAPRRHTMGRVAFDIPAGWRPSAGENPERAALVPQTATPGRITVTYNTVAEQAGYDEVLRDITARIARAEPGRFGTPERDVVFAGRRGIGYQELPGDGSVVRWYVLLDHGVQANVGCQHGSGGWGTVSTACEEVMRSVSISQ</sequence>
<reference evidence="3" key="1">
    <citation type="journal article" date="2019" name="Int. J. Syst. Evol. Microbiol.">
        <title>The Global Catalogue of Microorganisms (GCM) 10K type strain sequencing project: providing services to taxonomists for standard genome sequencing and annotation.</title>
        <authorList>
            <consortium name="The Broad Institute Genomics Platform"/>
            <consortium name="The Broad Institute Genome Sequencing Center for Infectious Disease"/>
            <person name="Wu L."/>
            <person name="Ma J."/>
        </authorList>
    </citation>
    <scope>NUCLEOTIDE SEQUENCE [LARGE SCALE GENOMIC DNA]</scope>
    <source>
        <strain evidence="3">CGMCC 4.7329</strain>
    </source>
</reference>
<dbReference type="InterPro" id="IPR023840">
    <property type="entry name" value="T7SS_Rv3446c"/>
</dbReference>
<evidence type="ECO:0008006" key="4">
    <source>
        <dbReference type="Google" id="ProtNLM"/>
    </source>
</evidence>
<evidence type="ECO:0000256" key="1">
    <source>
        <dbReference type="SAM" id="MobiDB-lite"/>
    </source>
</evidence>
<comment type="caution">
    <text evidence="2">The sequence shown here is derived from an EMBL/GenBank/DDBJ whole genome shotgun (WGS) entry which is preliminary data.</text>
</comment>
<name>A0ABQ2KPE4_9NOCA</name>
<protein>
    <recommendedName>
        <fullName evidence="4">Type VII secretion-associated protein</fullName>
    </recommendedName>
</protein>
<proteinExistence type="predicted"/>
<dbReference type="EMBL" id="BMNE01000004">
    <property type="protein sequence ID" value="GGN86115.1"/>
    <property type="molecule type" value="Genomic_DNA"/>
</dbReference>
<keyword evidence="3" id="KW-1185">Reference proteome</keyword>
<organism evidence="2 3">
    <name type="scientific">Nocardia rhizosphaerihabitans</name>
    <dbReference type="NCBI Taxonomy" id="1691570"/>
    <lineage>
        <taxon>Bacteria</taxon>
        <taxon>Bacillati</taxon>
        <taxon>Actinomycetota</taxon>
        <taxon>Actinomycetes</taxon>
        <taxon>Mycobacteriales</taxon>
        <taxon>Nocardiaceae</taxon>
        <taxon>Nocardia</taxon>
    </lineage>
</organism>
<feature type="region of interest" description="Disordered" evidence="1">
    <location>
        <begin position="318"/>
        <end position="358"/>
    </location>
</feature>
<dbReference type="NCBIfam" id="TIGR03931">
    <property type="entry name" value="T7SS_Rv3446c"/>
    <property type="match status" value="1"/>
</dbReference>
<gene>
    <name evidence="2" type="ORF">GCM10011610_41090</name>
</gene>